<gene>
    <name evidence="1" type="ORF">PEB0149_010920</name>
</gene>
<keyword evidence="2" id="KW-1185">Reference proteome</keyword>
<accession>A0A1R0F9T9</accession>
<name>A0A1R0F9T9_9HYPH</name>
<dbReference type="Proteomes" id="UP000187344">
    <property type="component" value="Unassembled WGS sequence"/>
</dbReference>
<proteinExistence type="predicted"/>
<comment type="caution">
    <text evidence="1">The sequence shown here is derived from an EMBL/GenBank/DDBJ whole genome shotgun (WGS) entry which is preliminary data.</text>
</comment>
<dbReference type="AlphaFoldDB" id="A0A1R0F9T9"/>
<sequence length="55" mass="6287">MALFCCSADLIPRMQLAILGELFIRLIKFDGILLKVWGKLFVGQIEMFIVQKITT</sequence>
<protein>
    <submittedName>
        <fullName evidence="1">Uncharacterized protein</fullName>
    </submittedName>
</protein>
<dbReference type="EMBL" id="LXYT01000001">
    <property type="protein sequence ID" value="OLY43659.1"/>
    <property type="molecule type" value="Genomic_DNA"/>
</dbReference>
<evidence type="ECO:0000313" key="2">
    <source>
        <dbReference type="Proteomes" id="UP000187344"/>
    </source>
</evidence>
<reference evidence="1 2" key="1">
    <citation type="submission" date="2016-12" db="EMBL/GenBank/DDBJ databases">
        <title>Comparative genomics of Bartonella apis.</title>
        <authorList>
            <person name="Engel P."/>
        </authorList>
    </citation>
    <scope>NUCLEOTIDE SEQUENCE [LARGE SCALE GENOMIC DNA]</scope>
    <source>
        <strain evidence="1 2">PEB0149</strain>
    </source>
</reference>
<evidence type="ECO:0000313" key="1">
    <source>
        <dbReference type="EMBL" id="OLY43659.1"/>
    </source>
</evidence>
<organism evidence="1 2">
    <name type="scientific">Bartonella apis</name>
    <dbReference type="NCBI Taxonomy" id="1686310"/>
    <lineage>
        <taxon>Bacteria</taxon>
        <taxon>Pseudomonadati</taxon>
        <taxon>Pseudomonadota</taxon>
        <taxon>Alphaproteobacteria</taxon>
        <taxon>Hyphomicrobiales</taxon>
        <taxon>Bartonellaceae</taxon>
        <taxon>Bartonella</taxon>
    </lineage>
</organism>